<keyword evidence="1" id="KW-0812">Transmembrane</keyword>
<proteinExistence type="predicted"/>
<evidence type="ECO:0000256" key="1">
    <source>
        <dbReference type="SAM" id="Phobius"/>
    </source>
</evidence>
<feature type="transmembrane region" description="Helical" evidence="1">
    <location>
        <begin position="27"/>
        <end position="51"/>
    </location>
</feature>
<sequence>MRVDCPAISCRHRHRSCTACDHLEGRIIYVVSMNVLLASIPVATLTLPLALTKQQGRPSLSMCDSYQPCLDLPAQNTSI</sequence>
<evidence type="ECO:0000313" key="2">
    <source>
        <dbReference type="EMBL" id="OQU77497.1"/>
    </source>
</evidence>
<dbReference type="Proteomes" id="UP000000768">
    <property type="component" value="Chromosome 9"/>
</dbReference>
<keyword evidence="1" id="KW-1133">Transmembrane helix</keyword>
<organism evidence="2 3">
    <name type="scientific">Sorghum bicolor</name>
    <name type="common">Sorghum</name>
    <name type="synonym">Sorghum vulgare</name>
    <dbReference type="NCBI Taxonomy" id="4558"/>
    <lineage>
        <taxon>Eukaryota</taxon>
        <taxon>Viridiplantae</taxon>
        <taxon>Streptophyta</taxon>
        <taxon>Embryophyta</taxon>
        <taxon>Tracheophyta</taxon>
        <taxon>Spermatophyta</taxon>
        <taxon>Magnoliopsida</taxon>
        <taxon>Liliopsida</taxon>
        <taxon>Poales</taxon>
        <taxon>Poaceae</taxon>
        <taxon>PACMAD clade</taxon>
        <taxon>Panicoideae</taxon>
        <taxon>Andropogonodae</taxon>
        <taxon>Andropogoneae</taxon>
        <taxon>Sorghinae</taxon>
        <taxon>Sorghum</taxon>
    </lineage>
</organism>
<reference evidence="3" key="2">
    <citation type="journal article" date="2018" name="Plant J.">
        <title>The Sorghum bicolor reference genome: improved assembly, gene annotations, a transcriptome atlas, and signatures of genome organization.</title>
        <authorList>
            <person name="McCormick R.F."/>
            <person name="Truong S.K."/>
            <person name="Sreedasyam A."/>
            <person name="Jenkins J."/>
            <person name="Shu S."/>
            <person name="Sims D."/>
            <person name="Kennedy M."/>
            <person name="Amirebrahimi M."/>
            <person name="Weers B.D."/>
            <person name="McKinley B."/>
            <person name="Mattison A."/>
            <person name="Morishige D.T."/>
            <person name="Grimwood J."/>
            <person name="Schmutz J."/>
            <person name="Mullet J.E."/>
        </authorList>
    </citation>
    <scope>NUCLEOTIDE SEQUENCE [LARGE SCALE GENOMIC DNA]</scope>
    <source>
        <strain evidence="3">cv. BTx623</strain>
    </source>
</reference>
<evidence type="ECO:0000313" key="3">
    <source>
        <dbReference type="Proteomes" id="UP000000768"/>
    </source>
</evidence>
<name>A0A1Z5R126_SORBI</name>
<protein>
    <submittedName>
        <fullName evidence="2">Uncharacterized protein</fullName>
    </submittedName>
</protein>
<gene>
    <name evidence="2" type="ORF">SORBI_3009G055966</name>
</gene>
<keyword evidence="3" id="KW-1185">Reference proteome</keyword>
<keyword evidence="1" id="KW-0472">Membrane</keyword>
<dbReference type="AlphaFoldDB" id="A0A1Z5R126"/>
<accession>A0A1Z5R126</accession>
<dbReference type="InParanoid" id="A0A1Z5R126"/>
<dbReference type="Gramene" id="OQU77497">
    <property type="protein sequence ID" value="OQU77497"/>
    <property type="gene ID" value="SORBI_3009G055966"/>
</dbReference>
<reference evidence="2 3" key="1">
    <citation type="journal article" date="2009" name="Nature">
        <title>The Sorghum bicolor genome and the diversification of grasses.</title>
        <authorList>
            <person name="Paterson A.H."/>
            <person name="Bowers J.E."/>
            <person name="Bruggmann R."/>
            <person name="Dubchak I."/>
            <person name="Grimwood J."/>
            <person name="Gundlach H."/>
            <person name="Haberer G."/>
            <person name="Hellsten U."/>
            <person name="Mitros T."/>
            <person name="Poliakov A."/>
            <person name="Schmutz J."/>
            <person name="Spannagl M."/>
            <person name="Tang H."/>
            <person name="Wang X."/>
            <person name="Wicker T."/>
            <person name="Bharti A.K."/>
            <person name="Chapman J."/>
            <person name="Feltus F.A."/>
            <person name="Gowik U."/>
            <person name="Grigoriev I.V."/>
            <person name="Lyons E."/>
            <person name="Maher C.A."/>
            <person name="Martis M."/>
            <person name="Narechania A."/>
            <person name="Otillar R.P."/>
            <person name="Penning B.W."/>
            <person name="Salamov A.A."/>
            <person name="Wang Y."/>
            <person name="Zhang L."/>
            <person name="Carpita N.C."/>
            <person name="Freeling M."/>
            <person name="Gingle A.R."/>
            <person name="Hash C.T."/>
            <person name="Keller B."/>
            <person name="Klein P."/>
            <person name="Kresovich S."/>
            <person name="McCann M.C."/>
            <person name="Ming R."/>
            <person name="Peterson D.G."/>
            <person name="Mehboob-ur-Rahman"/>
            <person name="Ware D."/>
            <person name="Westhoff P."/>
            <person name="Mayer K.F."/>
            <person name="Messing J."/>
            <person name="Rokhsar D.S."/>
        </authorList>
    </citation>
    <scope>NUCLEOTIDE SEQUENCE [LARGE SCALE GENOMIC DNA]</scope>
    <source>
        <strain evidence="3">cv. BTx623</strain>
    </source>
</reference>
<dbReference type="EMBL" id="CM000768">
    <property type="protein sequence ID" value="OQU77497.1"/>
    <property type="molecule type" value="Genomic_DNA"/>
</dbReference>